<gene>
    <name evidence="1" type="ORF">Fmac_011327</name>
</gene>
<protein>
    <submittedName>
        <fullName evidence="1">Uncharacterized protein</fullName>
    </submittedName>
</protein>
<evidence type="ECO:0000313" key="2">
    <source>
        <dbReference type="Proteomes" id="UP001603857"/>
    </source>
</evidence>
<evidence type="ECO:0000313" key="1">
    <source>
        <dbReference type="EMBL" id="KAL2336881.1"/>
    </source>
</evidence>
<dbReference type="EMBL" id="JBGMDY010000004">
    <property type="protein sequence ID" value="KAL2336881.1"/>
    <property type="molecule type" value="Genomic_DNA"/>
</dbReference>
<keyword evidence="2" id="KW-1185">Reference proteome</keyword>
<organism evidence="1 2">
    <name type="scientific">Flemingia macrophylla</name>
    <dbReference type="NCBI Taxonomy" id="520843"/>
    <lineage>
        <taxon>Eukaryota</taxon>
        <taxon>Viridiplantae</taxon>
        <taxon>Streptophyta</taxon>
        <taxon>Embryophyta</taxon>
        <taxon>Tracheophyta</taxon>
        <taxon>Spermatophyta</taxon>
        <taxon>Magnoliopsida</taxon>
        <taxon>eudicotyledons</taxon>
        <taxon>Gunneridae</taxon>
        <taxon>Pentapetalae</taxon>
        <taxon>rosids</taxon>
        <taxon>fabids</taxon>
        <taxon>Fabales</taxon>
        <taxon>Fabaceae</taxon>
        <taxon>Papilionoideae</taxon>
        <taxon>50 kb inversion clade</taxon>
        <taxon>NPAAA clade</taxon>
        <taxon>indigoferoid/millettioid clade</taxon>
        <taxon>Phaseoleae</taxon>
        <taxon>Flemingia</taxon>
    </lineage>
</organism>
<name>A0ABD1MM48_9FABA</name>
<dbReference type="AlphaFoldDB" id="A0ABD1MM48"/>
<accession>A0ABD1MM48</accession>
<proteinExistence type="predicted"/>
<dbReference type="Proteomes" id="UP001603857">
    <property type="component" value="Unassembled WGS sequence"/>
</dbReference>
<sequence length="138" mass="15327">MKDGELDQLYVKRRDQLKEIVASIISPKIVQAKNLNGKEFVSFQEQVCCLKVFFSFLISPANNICLKEATLGKPQQYCIPGSNIPQGNFNEHTLCASSSTTLDLHINHGGLDKNVGLEENKGAFAMPLIHNVYHVQVP</sequence>
<reference evidence="1 2" key="1">
    <citation type="submission" date="2024-08" db="EMBL/GenBank/DDBJ databases">
        <title>Insights into the chromosomal genome structure of Flemingia macrophylla.</title>
        <authorList>
            <person name="Ding Y."/>
            <person name="Zhao Y."/>
            <person name="Bi W."/>
            <person name="Wu M."/>
            <person name="Zhao G."/>
            <person name="Gong Y."/>
            <person name="Li W."/>
            <person name="Zhang P."/>
        </authorList>
    </citation>
    <scope>NUCLEOTIDE SEQUENCE [LARGE SCALE GENOMIC DNA]</scope>
    <source>
        <strain evidence="1">DYQJB</strain>
        <tissue evidence="1">Leaf</tissue>
    </source>
</reference>
<comment type="caution">
    <text evidence="1">The sequence shown here is derived from an EMBL/GenBank/DDBJ whole genome shotgun (WGS) entry which is preliminary data.</text>
</comment>